<dbReference type="InterPro" id="IPR011642">
    <property type="entry name" value="Gate_dom"/>
</dbReference>
<dbReference type="AlphaFoldDB" id="D9S064"/>
<protein>
    <submittedName>
        <fullName evidence="3">Nucleoside recognition domain protein</fullName>
    </submittedName>
</protein>
<evidence type="ECO:0000259" key="2">
    <source>
        <dbReference type="Pfam" id="PF07670"/>
    </source>
</evidence>
<dbReference type="Pfam" id="PF07670">
    <property type="entry name" value="Gate"/>
    <property type="match status" value="1"/>
</dbReference>
<sequence>MGSPSSSISLDTLRRGLQSGIEVTWQLARILIPVYFIVTFLKHTPILGVVTRLFAPLMGIFGLPGEAALVLVIGNLVNLYAAIGAMLSLSLSLKEITVLAIMLSFCHSLPVETALAKNIGLSAVNVIAVRVGLAVLSGIAYNFIF</sequence>
<keyword evidence="1" id="KW-0812">Transmembrane</keyword>
<gene>
    <name evidence="3" type="ordered locus">Toce_0204</name>
</gene>
<dbReference type="EMBL" id="CP002131">
    <property type="protein sequence ID" value="ADL06992.1"/>
    <property type="molecule type" value="Genomic_DNA"/>
</dbReference>
<dbReference type="Proteomes" id="UP000000272">
    <property type="component" value="Chromosome"/>
</dbReference>
<dbReference type="STRING" id="555079.Toce_0204"/>
<keyword evidence="1" id="KW-0472">Membrane</keyword>
<accession>D9S064</accession>
<organism evidence="3 4">
    <name type="scientific">Thermosediminibacter oceani (strain ATCC BAA-1034 / DSM 16646 / JW/IW-1228P)</name>
    <dbReference type="NCBI Taxonomy" id="555079"/>
    <lineage>
        <taxon>Bacteria</taxon>
        <taxon>Bacillati</taxon>
        <taxon>Bacillota</taxon>
        <taxon>Clostridia</taxon>
        <taxon>Thermosediminibacterales</taxon>
        <taxon>Thermosediminibacteraceae</taxon>
        <taxon>Thermosediminibacter</taxon>
    </lineage>
</organism>
<dbReference type="OrthoDB" id="9779080at2"/>
<dbReference type="KEGG" id="toc:Toce_0204"/>
<dbReference type="RefSeq" id="WP_013275043.1">
    <property type="nucleotide sequence ID" value="NC_014377.1"/>
</dbReference>
<reference evidence="3 4" key="1">
    <citation type="journal article" date="2010" name="Stand. Genomic Sci.">
        <title>Complete genome sequence of Thermosediminibacter oceani type strain (JW/IW-1228P).</title>
        <authorList>
            <person name="Pitluck S."/>
            <person name="Yasawong M."/>
            <person name="Munk C."/>
            <person name="Nolan M."/>
            <person name="Lapidus A."/>
            <person name="Lucas S."/>
            <person name="Glavina Del Rio T."/>
            <person name="Tice H."/>
            <person name="Cheng J.F."/>
            <person name="Bruce D."/>
            <person name="Detter C."/>
            <person name="Tapia R."/>
            <person name="Han C."/>
            <person name="Goodwin L."/>
            <person name="Liolios K."/>
            <person name="Ivanova N."/>
            <person name="Mavromatis K."/>
            <person name="Mikhailova N."/>
            <person name="Pati A."/>
            <person name="Chen A."/>
            <person name="Palaniappan K."/>
            <person name="Land M."/>
            <person name="Hauser L."/>
            <person name="Chang Y.J."/>
            <person name="Jeffries C.D."/>
            <person name="Rohde M."/>
            <person name="Spring S."/>
            <person name="Sikorski J."/>
            <person name="Goker M."/>
            <person name="Woyke T."/>
            <person name="Bristow J."/>
            <person name="Eisen J.A."/>
            <person name="Markowitz V."/>
            <person name="Hugenholtz P."/>
            <person name="Kyrpides N.C."/>
            <person name="Klenk H.P."/>
        </authorList>
    </citation>
    <scope>NUCLEOTIDE SEQUENCE [LARGE SCALE GENOMIC DNA]</scope>
    <source>
        <strain evidence="4">ATCC BAA-1034 / DSM 16646 / JW/IW-1228P</strain>
    </source>
</reference>
<keyword evidence="1" id="KW-1133">Transmembrane helix</keyword>
<proteinExistence type="predicted"/>
<keyword evidence="4" id="KW-1185">Reference proteome</keyword>
<feature type="transmembrane region" description="Helical" evidence="1">
    <location>
        <begin position="118"/>
        <end position="144"/>
    </location>
</feature>
<dbReference type="eggNOG" id="COG0370">
    <property type="taxonomic scope" value="Bacteria"/>
</dbReference>
<dbReference type="HOGENOM" id="CLU_151192_0_0_9"/>
<evidence type="ECO:0000313" key="4">
    <source>
        <dbReference type="Proteomes" id="UP000000272"/>
    </source>
</evidence>
<name>D9S064_THEOJ</name>
<feature type="domain" description="Nucleoside transporter/FeoB GTPase Gate" evidence="2">
    <location>
        <begin position="25"/>
        <end position="112"/>
    </location>
</feature>
<evidence type="ECO:0000313" key="3">
    <source>
        <dbReference type="EMBL" id="ADL06992.1"/>
    </source>
</evidence>
<evidence type="ECO:0000256" key="1">
    <source>
        <dbReference type="SAM" id="Phobius"/>
    </source>
</evidence>